<reference evidence="6" key="1">
    <citation type="submission" date="2018-02" db="EMBL/GenBank/DDBJ databases">
        <title>Phenotypic and genomic properties of facultatively anaerobic sulfur-reducing natronoarchaea from hypersaline soda lakes.</title>
        <authorList>
            <person name="Sorokin D.Y."/>
            <person name="Kublanov I.V."/>
            <person name="Roman P."/>
            <person name="Sinninghe Damste J.S."/>
            <person name="Golyshin P.N."/>
            <person name="Rojo D."/>
            <person name="Ciordia S."/>
            <person name="Mena M.D.C."/>
            <person name="Ferrer M."/>
            <person name="Messina E."/>
            <person name="Smedile F."/>
            <person name="La Spada G."/>
            <person name="La Cono V."/>
            <person name="Yakimov M.M."/>
        </authorList>
    </citation>
    <scope>NUCLEOTIDE SEQUENCE [LARGE SCALE GENOMIC DNA]</scope>
    <source>
        <strain evidence="6">AArc-Mg</strain>
    </source>
</reference>
<dbReference type="SMART" id="SM00062">
    <property type="entry name" value="PBPb"/>
    <property type="match status" value="1"/>
</dbReference>
<dbReference type="Proteomes" id="UP000258613">
    <property type="component" value="Chromosome"/>
</dbReference>
<evidence type="ECO:0000256" key="1">
    <source>
        <dbReference type="ARBA" id="ARBA00022729"/>
    </source>
</evidence>
<dbReference type="EMBL" id="CP027033">
    <property type="protein sequence ID" value="AXR80324.1"/>
    <property type="molecule type" value="Genomic_DNA"/>
</dbReference>
<dbReference type="RefSeq" id="WP_117362785.1">
    <property type="nucleotide sequence ID" value="NZ_CP024047.1"/>
</dbReference>
<organism evidence="5 6">
    <name type="scientific">Natrarchaeobaculum sulfurireducens</name>
    <dbReference type="NCBI Taxonomy" id="2044521"/>
    <lineage>
        <taxon>Archaea</taxon>
        <taxon>Methanobacteriati</taxon>
        <taxon>Methanobacteriota</taxon>
        <taxon>Stenosarchaea group</taxon>
        <taxon>Halobacteria</taxon>
        <taxon>Halobacteriales</taxon>
        <taxon>Natrialbaceae</taxon>
        <taxon>Natrarchaeobaculum</taxon>
    </lineage>
</organism>
<dbReference type="InterPro" id="IPR001320">
    <property type="entry name" value="Iontro_rcpt_C"/>
</dbReference>
<dbReference type="KEGG" id="nag:AArcMg_0301"/>
<dbReference type="PANTHER" id="PTHR35936:SF17">
    <property type="entry name" value="ARGININE-BINDING EXTRACELLULAR PROTEIN ARTP"/>
    <property type="match status" value="1"/>
</dbReference>
<dbReference type="Pfam" id="PF00497">
    <property type="entry name" value="SBP_bac_3"/>
    <property type="match status" value="1"/>
</dbReference>
<dbReference type="GO" id="GO:0015276">
    <property type="term" value="F:ligand-gated monoatomic ion channel activity"/>
    <property type="evidence" value="ECO:0007669"/>
    <property type="project" value="InterPro"/>
</dbReference>
<keyword evidence="6" id="KW-1185">Reference proteome</keyword>
<evidence type="ECO:0000259" key="4">
    <source>
        <dbReference type="SMART" id="SM00079"/>
    </source>
</evidence>
<feature type="compositionally biased region" description="Acidic residues" evidence="2">
    <location>
        <begin position="34"/>
        <end position="56"/>
    </location>
</feature>
<protein>
    <submittedName>
        <fullName evidence="5">Glutamine ABC transporter, periplasmic glutamine-binding protein</fullName>
    </submittedName>
</protein>
<keyword evidence="1" id="KW-0732">Signal</keyword>
<dbReference type="PROSITE" id="PS51257">
    <property type="entry name" value="PROKAR_LIPOPROTEIN"/>
    <property type="match status" value="1"/>
</dbReference>
<dbReference type="PANTHER" id="PTHR35936">
    <property type="entry name" value="MEMBRANE-BOUND LYTIC MUREIN TRANSGLYCOSYLASE F"/>
    <property type="match status" value="1"/>
</dbReference>
<accession>A0A346PLC9</accession>
<dbReference type="CDD" id="cd13624">
    <property type="entry name" value="PBP2_Arg_Lys_His"/>
    <property type="match status" value="1"/>
</dbReference>
<evidence type="ECO:0000313" key="6">
    <source>
        <dbReference type="Proteomes" id="UP000258613"/>
    </source>
</evidence>
<dbReference type="SUPFAM" id="SSF53850">
    <property type="entry name" value="Periplasmic binding protein-like II"/>
    <property type="match status" value="1"/>
</dbReference>
<dbReference type="InterPro" id="IPR001638">
    <property type="entry name" value="Solute-binding_3/MltF_N"/>
</dbReference>
<feature type="domain" description="Ionotropic glutamate receptor C-terminal" evidence="4">
    <location>
        <begin position="57"/>
        <end position="281"/>
    </location>
</feature>
<dbReference type="OrthoDB" id="30671at2157"/>
<feature type="domain" description="Solute-binding protein family 3/N-terminal" evidence="3">
    <location>
        <begin position="57"/>
        <end position="281"/>
    </location>
</feature>
<dbReference type="GeneID" id="37640786"/>
<evidence type="ECO:0000259" key="3">
    <source>
        <dbReference type="SMART" id="SM00062"/>
    </source>
</evidence>
<evidence type="ECO:0000256" key="2">
    <source>
        <dbReference type="SAM" id="MobiDB-lite"/>
    </source>
</evidence>
<dbReference type="AlphaFoldDB" id="A0A346PLC9"/>
<sequence>MVDQSRQFDRRKYLQLSGAVGLAGVGLAGCLEDANGDDDAGTDDDDADDDADDDSQEIVAGTAPGFEPFEMVIDGELVGFDIDLLEAVVEETDYELAGWEELEFDGLIPALENENIDVIAAAMTITDEREETISFSDSYYSADQSVLVQSGGDVQPDDLEDLEGLNVGAQSGTTGEGIVQDELIDEGLIDEGDYDSYDNYVLAVEELERGTLDAIIIDEPVAESFAADREVEIAFTFETGEEYGFGVRQDDDDLQAALSEGIEAVEESSEYDEITQEWFDE</sequence>
<name>A0A346PLC9_9EURY</name>
<evidence type="ECO:0000313" key="5">
    <source>
        <dbReference type="EMBL" id="AXR80324.1"/>
    </source>
</evidence>
<proteinExistence type="predicted"/>
<dbReference type="Gene3D" id="3.40.190.10">
    <property type="entry name" value="Periplasmic binding protein-like II"/>
    <property type="match status" value="2"/>
</dbReference>
<feature type="region of interest" description="Disordered" evidence="2">
    <location>
        <begin position="33"/>
        <end position="56"/>
    </location>
</feature>
<dbReference type="GO" id="GO:0016020">
    <property type="term" value="C:membrane"/>
    <property type="evidence" value="ECO:0007669"/>
    <property type="project" value="InterPro"/>
</dbReference>
<dbReference type="SMART" id="SM00079">
    <property type="entry name" value="PBPe"/>
    <property type="match status" value="1"/>
</dbReference>
<gene>
    <name evidence="5" type="ORF">AArcMg_0301</name>
</gene>